<feature type="region of interest" description="Disordered" evidence="10">
    <location>
        <begin position="70"/>
        <end position="165"/>
    </location>
</feature>
<keyword evidence="9" id="KW-0175">Coiled coil</keyword>
<reference evidence="12 13" key="1">
    <citation type="submission" date="2024-02" db="EMBL/GenBank/DDBJ databases">
        <title>A draft genome for the cacao thread blight pathogen Marasmius crinis-equi.</title>
        <authorList>
            <person name="Cohen S.P."/>
            <person name="Baruah I.K."/>
            <person name="Amoako-Attah I."/>
            <person name="Bukari Y."/>
            <person name="Meinhardt L.W."/>
            <person name="Bailey B.A."/>
        </authorList>
    </citation>
    <scope>NUCLEOTIDE SEQUENCE [LARGE SCALE GENOMIC DNA]</scope>
    <source>
        <strain evidence="12 13">GH-76</strain>
    </source>
</reference>
<keyword evidence="7" id="KW-0406">Ion transport</keyword>
<evidence type="ECO:0000256" key="8">
    <source>
        <dbReference type="ARBA" id="ARBA00023136"/>
    </source>
</evidence>
<feature type="compositionally biased region" description="Pro residues" evidence="10">
    <location>
        <begin position="140"/>
        <end position="153"/>
    </location>
</feature>
<proteinExistence type="inferred from homology"/>
<evidence type="ECO:0000256" key="3">
    <source>
        <dbReference type="ARBA" id="ARBA00022448"/>
    </source>
</evidence>
<evidence type="ECO:0000313" key="12">
    <source>
        <dbReference type="EMBL" id="KAL0579290.1"/>
    </source>
</evidence>
<keyword evidence="13" id="KW-1185">Reference proteome</keyword>
<dbReference type="InterPro" id="IPR008389">
    <property type="entry name" value="ATPase_V0-cplx_e1/e2_su"/>
</dbReference>
<comment type="subcellular location">
    <subcellularLocation>
        <location evidence="1">Membrane</location>
        <topology evidence="1">Multi-pass membrane protein</topology>
    </subcellularLocation>
</comment>
<evidence type="ECO:0000256" key="2">
    <source>
        <dbReference type="ARBA" id="ARBA00008328"/>
    </source>
</evidence>
<accession>A0ABR3FUV4</accession>
<dbReference type="EMBL" id="JBAHYK010000064">
    <property type="protein sequence ID" value="KAL0579290.1"/>
    <property type="molecule type" value="Genomic_DNA"/>
</dbReference>
<evidence type="ECO:0000256" key="4">
    <source>
        <dbReference type="ARBA" id="ARBA00022692"/>
    </source>
</evidence>
<feature type="chain" id="PRO_5046146892" evidence="11">
    <location>
        <begin position="22"/>
        <end position="408"/>
    </location>
</feature>
<name>A0ABR3FUV4_9AGAR</name>
<comment type="caution">
    <text evidence="12">The sequence shown here is derived from an EMBL/GenBank/DDBJ whole genome shotgun (WGS) entry which is preliminary data.</text>
</comment>
<keyword evidence="11" id="KW-0732">Signal</keyword>
<protein>
    <submittedName>
        <fullName evidence="12">Uncharacterized protein</fullName>
    </submittedName>
</protein>
<gene>
    <name evidence="12" type="ORF">V5O48_002688</name>
</gene>
<keyword evidence="5" id="KW-0375">Hydrogen ion transport</keyword>
<keyword evidence="8" id="KW-0472">Membrane</keyword>
<keyword evidence="3" id="KW-0813">Transport</keyword>
<evidence type="ECO:0000256" key="11">
    <source>
        <dbReference type="SAM" id="SignalP"/>
    </source>
</evidence>
<comment type="similarity">
    <text evidence="2">Belongs to the V-ATPase e1/e2 subunit family.</text>
</comment>
<evidence type="ECO:0000256" key="10">
    <source>
        <dbReference type="SAM" id="MobiDB-lite"/>
    </source>
</evidence>
<evidence type="ECO:0000313" key="13">
    <source>
        <dbReference type="Proteomes" id="UP001465976"/>
    </source>
</evidence>
<evidence type="ECO:0000256" key="9">
    <source>
        <dbReference type="SAM" id="Coils"/>
    </source>
</evidence>
<organism evidence="12 13">
    <name type="scientific">Marasmius crinis-equi</name>
    <dbReference type="NCBI Taxonomy" id="585013"/>
    <lineage>
        <taxon>Eukaryota</taxon>
        <taxon>Fungi</taxon>
        <taxon>Dikarya</taxon>
        <taxon>Basidiomycota</taxon>
        <taxon>Agaricomycotina</taxon>
        <taxon>Agaricomycetes</taxon>
        <taxon>Agaricomycetidae</taxon>
        <taxon>Agaricales</taxon>
        <taxon>Marasmiineae</taxon>
        <taxon>Marasmiaceae</taxon>
        <taxon>Marasmius</taxon>
    </lineage>
</organism>
<feature type="coiled-coil region" evidence="9">
    <location>
        <begin position="260"/>
        <end position="293"/>
    </location>
</feature>
<feature type="signal peptide" evidence="11">
    <location>
        <begin position="1"/>
        <end position="21"/>
    </location>
</feature>
<evidence type="ECO:0000256" key="7">
    <source>
        <dbReference type="ARBA" id="ARBA00023065"/>
    </source>
</evidence>
<keyword evidence="4" id="KW-0812">Transmembrane</keyword>
<keyword evidence="6" id="KW-1133">Transmembrane helix</keyword>
<evidence type="ECO:0000256" key="6">
    <source>
        <dbReference type="ARBA" id="ARBA00022989"/>
    </source>
</evidence>
<dbReference type="Proteomes" id="UP001465976">
    <property type="component" value="Unassembled WGS sequence"/>
</dbReference>
<evidence type="ECO:0000256" key="5">
    <source>
        <dbReference type="ARBA" id="ARBA00022781"/>
    </source>
</evidence>
<feature type="region of interest" description="Disordered" evidence="10">
    <location>
        <begin position="342"/>
        <end position="408"/>
    </location>
</feature>
<dbReference type="Pfam" id="PF05493">
    <property type="entry name" value="ATP_synt_H"/>
    <property type="match status" value="1"/>
</dbReference>
<sequence>MLGLTACYMMWMVTYLAQLHPLIVETRSDDSRALEHLHMNIFDNAVDPLVTSYFGMGVNMSENSTLQKLRMSKHQRVAATNATTPLSTSGNGLSGGLTKKEKKYSDTFLPVQAPPSRLSSPSPSPRPSRPVTPNTLRKAPPAPPRPNSPPPDWPSHMHNKCSRSKCTWANPPQCASGTYTCAGCNKGTYLITPAMAESALVLKQKRFKFEAENRRRMQEKEKEGEKVKEARDLKRYAAEKDMRMMEQEHRQAATRLMEEKKMMILRKQESERKKREEEERRNMERSMRMYETHFAMYEPSLTSSVDTVGERKRKVSLSEFPMPPTLQGQGQYLYTRHLDQESLNHKTSSSSFRSLESHRRRCASGTDRDRLRTKASTNTFRSARTRPPPKQEIPEEYYPYPESFRTRG</sequence>
<evidence type="ECO:0000256" key="1">
    <source>
        <dbReference type="ARBA" id="ARBA00004141"/>
    </source>
</evidence>